<sequence length="321" mass="36059">LYETRASSKGLGAFAINDIKRGQRILAESPLLSIPHAPFFNEDIEAAFEKLSPEDKEKYFKLHSAHGQNPADWPINIHPSVLPLERKRIEEQHAARIGEKATVGSIFITNCMEMGKGAGIFYDCARFNHSCSSNAYFSWNVRIGKETIHAIKDIKAGEEITLCYCDPHHDVRLRQWELKHYGFVCDCPACGDASDSGSFAALSAQRRYRLLELNDKSSPFRYRNLESAVGNPQAVKNLLEMAALQRAEGLWTAELANSYMDIALICEARDDYRHALNAAQLSLQVTVDCRGSDCEDIPKCLDVIQRLKRKIEEAKAKAKKV</sequence>
<dbReference type="PANTHER" id="PTHR47332">
    <property type="entry name" value="SET DOMAIN-CONTAINING PROTEIN 5"/>
    <property type="match status" value="1"/>
</dbReference>
<dbReference type="EMBL" id="KV744826">
    <property type="protein sequence ID" value="OCK84976.1"/>
    <property type="molecule type" value="Genomic_DNA"/>
</dbReference>
<dbReference type="Pfam" id="PF00856">
    <property type="entry name" value="SET"/>
    <property type="match status" value="1"/>
</dbReference>
<feature type="domain" description="SET" evidence="1">
    <location>
        <begin position="1"/>
        <end position="165"/>
    </location>
</feature>
<feature type="non-terminal residue" evidence="2">
    <location>
        <position position="1"/>
    </location>
</feature>
<dbReference type="SUPFAM" id="SSF82199">
    <property type="entry name" value="SET domain"/>
    <property type="match status" value="1"/>
</dbReference>
<dbReference type="CDD" id="cd20071">
    <property type="entry name" value="SET_SMYD"/>
    <property type="match status" value="1"/>
</dbReference>
<dbReference type="InterPro" id="IPR053185">
    <property type="entry name" value="SET_domain_protein"/>
</dbReference>
<dbReference type="SMART" id="SM00317">
    <property type="entry name" value="SET"/>
    <property type="match status" value="1"/>
</dbReference>
<name>A0A8E2EJ50_9PEZI</name>
<dbReference type="PANTHER" id="PTHR47332:SF2">
    <property type="entry name" value="SET-6"/>
    <property type="match status" value="1"/>
</dbReference>
<dbReference type="Proteomes" id="UP000250266">
    <property type="component" value="Unassembled WGS sequence"/>
</dbReference>
<reference evidence="2 3" key="1">
    <citation type="journal article" date="2016" name="Nat. Commun.">
        <title>Ectomycorrhizal ecology is imprinted in the genome of the dominant symbiotic fungus Cenococcum geophilum.</title>
        <authorList>
            <consortium name="DOE Joint Genome Institute"/>
            <person name="Peter M."/>
            <person name="Kohler A."/>
            <person name="Ohm R.A."/>
            <person name="Kuo A."/>
            <person name="Krutzmann J."/>
            <person name="Morin E."/>
            <person name="Arend M."/>
            <person name="Barry K.W."/>
            <person name="Binder M."/>
            <person name="Choi C."/>
            <person name="Clum A."/>
            <person name="Copeland A."/>
            <person name="Grisel N."/>
            <person name="Haridas S."/>
            <person name="Kipfer T."/>
            <person name="LaButti K."/>
            <person name="Lindquist E."/>
            <person name="Lipzen A."/>
            <person name="Maire R."/>
            <person name="Meier B."/>
            <person name="Mihaltcheva S."/>
            <person name="Molinier V."/>
            <person name="Murat C."/>
            <person name="Poggeler S."/>
            <person name="Quandt C.A."/>
            <person name="Sperisen C."/>
            <person name="Tritt A."/>
            <person name="Tisserant E."/>
            <person name="Crous P.W."/>
            <person name="Henrissat B."/>
            <person name="Nehls U."/>
            <person name="Egli S."/>
            <person name="Spatafora J.W."/>
            <person name="Grigoriev I.V."/>
            <person name="Martin F.M."/>
        </authorList>
    </citation>
    <scope>NUCLEOTIDE SEQUENCE [LARGE SCALE GENOMIC DNA]</scope>
    <source>
        <strain evidence="2 3">CBS 459.81</strain>
    </source>
</reference>
<evidence type="ECO:0000313" key="3">
    <source>
        <dbReference type="Proteomes" id="UP000250266"/>
    </source>
</evidence>
<dbReference type="AlphaFoldDB" id="A0A8E2EJ50"/>
<dbReference type="Gene3D" id="2.170.270.10">
    <property type="entry name" value="SET domain"/>
    <property type="match status" value="1"/>
</dbReference>
<dbReference type="InterPro" id="IPR001214">
    <property type="entry name" value="SET_dom"/>
</dbReference>
<evidence type="ECO:0000313" key="2">
    <source>
        <dbReference type="EMBL" id="OCK84976.1"/>
    </source>
</evidence>
<proteinExistence type="predicted"/>
<dbReference type="OrthoDB" id="265717at2759"/>
<evidence type="ECO:0000259" key="1">
    <source>
        <dbReference type="PROSITE" id="PS50280"/>
    </source>
</evidence>
<protein>
    <submittedName>
        <fullName evidence="2">SET domain-containing protein</fullName>
    </submittedName>
</protein>
<accession>A0A8E2EJ50</accession>
<dbReference type="PROSITE" id="PS50280">
    <property type="entry name" value="SET"/>
    <property type="match status" value="1"/>
</dbReference>
<gene>
    <name evidence="2" type="ORF">K432DRAFT_287725</name>
</gene>
<organism evidence="2 3">
    <name type="scientific">Lepidopterella palustris CBS 459.81</name>
    <dbReference type="NCBI Taxonomy" id="1314670"/>
    <lineage>
        <taxon>Eukaryota</taxon>
        <taxon>Fungi</taxon>
        <taxon>Dikarya</taxon>
        <taxon>Ascomycota</taxon>
        <taxon>Pezizomycotina</taxon>
        <taxon>Dothideomycetes</taxon>
        <taxon>Pleosporomycetidae</taxon>
        <taxon>Mytilinidiales</taxon>
        <taxon>Argynnaceae</taxon>
        <taxon>Lepidopterella</taxon>
    </lineage>
</organism>
<keyword evidence="3" id="KW-1185">Reference proteome</keyword>
<dbReference type="InterPro" id="IPR046341">
    <property type="entry name" value="SET_dom_sf"/>
</dbReference>